<accession>A0A915ETJ8</accession>
<dbReference type="Proteomes" id="UP000887562">
    <property type="component" value="Unplaced"/>
</dbReference>
<sequence length="86" mass="9587">SVELFPYSEAKTVTGLLLAQQSAHFGIDMKLVALLRTWRLKTMSGLPLYGPSPTGLSNLLKFCCIYSAIPLTEYIHLPCYSLHFLP</sequence>
<evidence type="ECO:0000313" key="3">
    <source>
        <dbReference type="WBParaSite" id="maker-E.canG7_contigs_2468-snap-gene-0.0-mRNA-1"/>
    </source>
</evidence>
<name>A0A915ETJ8_9CEST</name>
<dbReference type="WBParaSite" id="maker-E.canG7_contigs_2468-snap-gene-0.0-mRNA-1">
    <property type="protein sequence ID" value="maker-E.canG7_contigs_2468-snap-gene-0.0-mRNA-1"/>
    <property type="gene ID" value="EcG7_10757"/>
</dbReference>
<evidence type="ECO:0000313" key="1">
    <source>
        <dbReference type="Proteomes" id="UP000887562"/>
    </source>
</evidence>
<proteinExistence type="predicted"/>
<dbReference type="WBParaSite" id="maker-E.canG7_contigs_0868-snap-gene-0.0-mRNA-1">
    <property type="protein sequence ID" value="maker-E.canG7_contigs_0868-snap-gene-0.0-mRNA-1"/>
    <property type="gene ID" value="EcG7_10899"/>
</dbReference>
<keyword evidence="1" id="KW-1185">Reference proteome</keyword>
<protein>
    <submittedName>
        <fullName evidence="2 3">Uncharacterized protein</fullName>
    </submittedName>
</protein>
<reference evidence="2 3" key="1">
    <citation type="submission" date="2022-11" db="UniProtKB">
        <authorList>
            <consortium name="WormBaseParasite"/>
        </authorList>
    </citation>
    <scope>IDENTIFICATION</scope>
</reference>
<evidence type="ECO:0000313" key="2">
    <source>
        <dbReference type="WBParaSite" id="maker-E.canG7_contigs_0868-snap-gene-0.0-mRNA-1"/>
    </source>
</evidence>
<organism evidence="1 3">
    <name type="scientific">Echinococcus canadensis</name>
    <dbReference type="NCBI Taxonomy" id="519352"/>
    <lineage>
        <taxon>Eukaryota</taxon>
        <taxon>Metazoa</taxon>
        <taxon>Spiralia</taxon>
        <taxon>Lophotrochozoa</taxon>
        <taxon>Platyhelminthes</taxon>
        <taxon>Cestoda</taxon>
        <taxon>Eucestoda</taxon>
        <taxon>Cyclophyllidea</taxon>
        <taxon>Taeniidae</taxon>
        <taxon>Echinococcus</taxon>
        <taxon>Echinococcus canadensis group</taxon>
    </lineage>
</organism>
<dbReference type="AlphaFoldDB" id="A0A915ETJ8"/>